<dbReference type="PANTHER" id="PTHR42881">
    <property type="entry name" value="PROLYL ENDOPEPTIDASE"/>
    <property type="match status" value="1"/>
</dbReference>
<evidence type="ECO:0000256" key="5">
    <source>
        <dbReference type="ARBA" id="ARBA00022801"/>
    </source>
</evidence>
<dbReference type="EC" id="3.4.21.26" evidence="3"/>
<dbReference type="InterPro" id="IPR029058">
    <property type="entry name" value="AB_hydrolase_fold"/>
</dbReference>
<evidence type="ECO:0000259" key="10">
    <source>
        <dbReference type="Pfam" id="PF02897"/>
    </source>
</evidence>
<dbReference type="Pfam" id="PF02897">
    <property type="entry name" value="Peptidase_S9_N"/>
    <property type="match status" value="1"/>
</dbReference>
<evidence type="ECO:0000259" key="9">
    <source>
        <dbReference type="Pfam" id="PF00326"/>
    </source>
</evidence>
<dbReference type="GO" id="GO:0006508">
    <property type="term" value="P:proteolysis"/>
    <property type="evidence" value="ECO:0007669"/>
    <property type="project" value="UniProtKB-KW"/>
</dbReference>
<name>A0A1N7D5P2_9GAMM</name>
<feature type="signal peptide" evidence="8">
    <location>
        <begin position="1"/>
        <end position="24"/>
    </location>
</feature>
<keyword evidence="5" id="KW-0378">Hydrolase</keyword>
<evidence type="ECO:0000313" key="12">
    <source>
        <dbReference type="Proteomes" id="UP000187495"/>
    </source>
</evidence>
<sequence length="885" mass="99733">MKIHKVSTLAAAIIATLFTMPSHAEQSEQPKAKTTNTTPLVYPATRNHQETLDPFLFGEFGMSMNTANSNNAYYERTKPDDGIDRYSSGIVIDKYRWLEDYDPINPAQNKEVTADRDRNFIGTPAEDDKPLAAETTKFLQTVPPPVSTEVNDWVEAQNAVTDNYIENLPVFAQLKENTDSLKNREHTFSRINRKGVGEFRFYRHPDGYRRVELTKPDGSVVELVNERNLSESGKSQMSSFKVSKNGTYASFFVRQGRADSDPYFLHVISTKTGELATPIISRISRSYTSATWADDETILYNAVELWRPFIFSRTIGKEKFNDPVVVSLDEVDGASIKSVSLKGDDNRYIVMATWDRSDSVYIKDTKTKKTYRLHNKDYFNKVFRGTSFNQNILAKLVDFDPETRDVWIISGENDRRGEIIKTNLDNLKKREVVVPFPEGYDIIDPESGEVIRHKEGKGYFVATYLKNGASQVVLIDATTGKIIKDLTPKDGGSVTELSSNVAEDQAEETDPDEIDVNDFQAGENYISFRYENPTTPQTTYKYSIAKDKFIDVRRFDLSPFNENDYETKVVLYTSKDGTKVPMVISHKKGIKLDGKNPTMLYGYGGYGVIYSQSFGFPASSIWLENGGVWAHAFIRGGGIYGEAWQKAAEHTNRLVGYDDFAAAADYLNESGYASPDYLGIIGGSNGGLLVGAAMVRNPEKYRVVIPQVAVLDQFRHEKAGVTQYWMDEYGTPEEGRRVFDVLKSYSPIHNLKAGVCYPSTLIETSKRDDRVVPSHSYRFAAAMQEIQSCDRPVLLSAAQDAGHSPNTYAERNERELADMAFAFNEMGVTSVPAIGPRPSLDDMKTEKWRQEDIIKKERLQKKAAKITGQDSKEEDEQTESYKDTE</sequence>
<dbReference type="GO" id="GO:0070012">
    <property type="term" value="F:oligopeptidase activity"/>
    <property type="evidence" value="ECO:0007669"/>
    <property type="project" value="TreeGrafter"/>
</dbReference>
<evidence type="ECO:0000256" key="1">
    <source>
        <dbReference type="ARBA" id="ARBA00001070"/>
    </source>
</evidence>
<dbReference type="Proteomes" id="UP000187495">
    <property type="component" value="Unassembled WGS sequence"/>
</dbReference>
<organism evidence="11 12">
    <name type="scientific">Moraxella cuniculi DSM 21768</name>
    <dbReference type="NCBI Taxonomy" id="1122245"/>
    <lineage>
        <taxon>Bacteria</taxon>
        <taxon>Pseudomonadati</taxon>
        <taxon>Pseudomonadota</taxon>
        <taxon>Gammaproteobacteria</taxon>
        <taxon>Moraxellales</taxon>
        <taxon>Moraxellaceae</taxon>
        <taxon>Moraxella</taxon>
    </lineage>
</organism>
<evidence type="ECO:0000256" key="4">
    <source>
        <dbReference type="ARBA" id="ARBA00022670"/>
    </source>
</evidence>
<evidence type="ECO:0000256" key="2">
    <source>
        <dbReference type="ARBA" id="ARBA00005228"/>
    </source>
</evidence>
<dbReference type="InterPro" id="IPR051167">
    <property type="entry name" value="Prolyl_oligopep/macrocyclase"/>
</dbReference>
<dbReference type="GO" id="GO:0005829">
    <property type="term" value="C:cytosol"/>
    <property type="evidence" value="ECO:0007669"/>
    <property type="project" value="TreeGrafter"/>
</dbReference>
<dbReference type="InterPro" id="IPR023302">
    <property type="entry name" value="Pept_S9A_N"/>
</dbReference>
<dbReference type="PROSITE" id="PS00708">
    <property type="entry name" value="PRO_ENDOPEP_SER"/>
    <property type="match status" value="1"/>
</dbReference>
<reference evidence="12" key="1">
    <citation type="submission" date="2017-01" db="EMBL/GenBank/DDBJ databases">
        <authorList>
            <person name="Varghese N."/>
            <person name="Submissions S."/>
        </authorList>
    </citation>
    <scope>NUCLEOTIDE SEQUENCE [LARGE SCALE GENOMIC DNA]</scope>
    <source>
        <strain evidence="12">DSM 21768</strain>
    </source>
</reference>
<dbReference type="PRINTS" id="PR00862">
    <property type="entry name" value="PROLIGOPTASE"/>
</dbReference>
<accession>A0A1N7D5P2</accession>
<dbReference type="GO" id="GO:0004252">
    <property type="term" value="F:serine-type endopeptidase activity"/>
    <property type="evidence" value="ECO:0007669"/>
    <property type="project" value="UniProtKB-EC"/>
</dbReference>
<dbReference type="InterPro" id="IPR002470">
    <property type="entry name" value="Peptidase_S9A"/>
</dbReference>
<dbReference type="Gene3D" id="3.40.50.1820">
    <property type="entry name" value="alpha/beta hydrolase"/>
    <property type="match status" value="1"/>
</dbReference>
<feature type="domain" description="Peptidase S9 prolyl oligopeptidase catalytic" evidence="9">
    <location>
        <begin position="621"/>
        <end position="824"/>
    </location>
</feature>
<proteinExistence type="inferred from homology"/>
<keyword evidence="12" id="KW-1185">Reference proteome</keyword>
<keyword evidence="4" id="KW-0645">Protease</keyword>
<evidence type="ECO:0000256" key="6">
    <source>
        <dbReference type="ARBA" id="ARBA00022825"/>
    </source>
</evidence>
<dbReference type="SUPFAM" id="SSF53474">
    <property type="entry name" value="alpha/beta-Hydrolases"/>
    <property type="match status" value="1"/>
</dbReference>
<dbReference type="SUPFAM" id="SSF50993">
    <property type="entry name" value="Peptidase/esterase 'gauge' domain"/>
    <property type="match status" value="1"/>
</dbReference>
<dbReference type="AlphaFoldDB" id="A0A1N7D5P2"/>
<dbReference type="Pfam" id="PF00326">
    <property type="entry name" value="Peptidase_S9"/>
    <property type="match status" value="1"/>
</dbReference>
<dbReference type="EMBL" id="FTNU01000001">
    <property type="protein sequence ID" value="SIR71138.1"/>
    <property type="molecule type" value="Genomic_DNA"/>
</dbReference>
<protein>
    <recommendedName>
        <fullName evidence="3">prolyl oligopeptidase</fullName>
        <ecNumber evidence="3">3.4.21.26</ecNumber>
    </recommendedName>
</protein>
<evidence type="ECO:0000256" key="7">
    <source>
        <dbReference type="SAM" id="MobiDB-lite"/>
    </source>
</evidence>
<comment type="similarity">
    <text evidence="2">Belongs to the peptidase S9A family.</text>
</comment>
<dbReference type="InterPro" id="IPR001375">
    <property type="entry name" value="Peptidase_S9_cat"/>
</dbReference>
<dbReference type="RefSeq" id="WP_076554095.1">
    <property type="nucleotide sequence ID" value="NZ_FTNU01000001.1"/>
</dbReference>
<dbReference type="InterPro" id="IPR002471">
    <property type="entry name" value="Pept_S9_AS"/>
</dbReference>
<keyword evidence="6" id="KW-0720">Serine protease</keyword>
<evidence type="ECO:0000256" key="8">
    <source>
        <dbReference type="SAM" id="SignalP"/>
    </source>
</evidence>
<evidence type="ECO:0000313" key="11">
    <source>
        <dbReference type="EMBL" id="SIR71138.1"/>
    </source>
</evidence>
<dbReference type="Gene3D" id="2.130.10.120">
    <property type="entry name" value="Prolyl oligopeptidase, N-terminal domain"/>
    <property type="match status" value="1"/>
</dbReference>
<comment type="catalytic activity">
    <reaction evidence="1">
        <text>Hydrolysis of Pro-|-Xaa &gt;&gt; Ala-|-Xaa in oligopeptides.</text>
        <dbReference type="EC" id="3.4.21.26"/>
    </reaction>
</comment>
<dbReference type="STRING" id="34061.B0189_00310"/>
<dbReference type="PANTHER" id="PTHR42881:SF2">
    <property type="entry name" value="PROLYL ENDOPEPTIDASE"/>
    <property type="match status" value="1"/>
</dbReference>
<evidence type="ECO:0000256" key="3">
    <source>
        <dbReference type="ARBA" id="ARBA00011897"/>
    </source>
</evidence>
<keyword evidence="8" id="KW-0732">Signal</keyword>
<feature type="region of interest" description="Disordered" evidence="7">
    <location>
        <begin position="859"/>
        <end position="885"/>
    </location>
</feature>
<feature type="domain" description="Peptidase S9A N-terminal" evidence="10">
    <location>
        <begin position="146"/>
        <end position="548"/>
    </location>
</feature>
<feature type="chain" id="PRO_5012636568" description="prolyl oligopeptidase" evidence="8">
    <location>
        <begin position="25"/>
        <end position="885"/>
    </location>
</feature>
<gene>
    <name evidence="11" type="ORF">SAMN02745664_1014</name>
</gene>